<protein>
    <submittedName>
        <fullName evidence="2">UDP-N-acetyl glucosamine 2-epimerase</fullName>
    </submittedName>
</protein>
<evidence type="ECO:0000313" key="3">
    <source>
        <dbReference type="Proteomes" id="UP000658656"/>
    </source>
</evidence>
<comment type="caution">
    <text evidence="2">The sequence shown here is derived from an EMBL/GenBank/DDBJ whole genome shotgun (WGS) entry which is preliminary data.</text>
</comment>
<keyword evidence="3" id="KW-1185">Reference proteome</keyword>
<organism evidence="2 3">
    <name type="scientific">Amycolatopsis bartoniae</name>
    <dbReference type="NCBI Taxonomy" id="941986"/>
    <lineage>
        <taxon>Bacteria</taxon>
        <taxon>Bacillati</taxon>
        <taxon>Actinomycetota</taxon>
        <taxon>Actinomycetes</taxon>
        <taxon>Pseudonocardiales</taxon>
        <taxon>Pseudonocardiaceae</taxon>
        <taxon>Amycolatopsis</taxon>
    </lineage>
</organism>
<gene>
    <name evidence="2" type="primary">neuC</name>
    <name evidence="2" type="ORF">GCM10017566_37270</name>
</gene>
<dbReference type="AlphaFoldDB" id="A0A8H9MC40"/>
<reference evidence="2" key="1">
    <citation type="journal article" date="2014" name="Int. J. Syst. Evol. Microbiol.">
        <title>Complete genome sequence of Corynebacterium casei LMG S-19264T (=DSM 44701T), isolated from a smear-ripened cheese.</title>
        <authorList>
            <consortium name="US DOE Joint Genome Institute (JGI-PGF)"/>
            <person name="Walter F."/>
            <person name="Albersmeier A."/>
            <person name="Kalinowski J."/>
            <person name="Ruckert C."/>
        </authorList>
    </citation>
    <scope>NUCLEOTIDE SEQUENCE</scope>
    <source>
        <strain evidence="2">CGMCC 4.7679</strain>
    </source>
</reference>
<dbReference type="GO" id="GO:0006047">
    <property type="term" value="P:UDP-N-acetylglucosamine metabolic process"/>
    <property type="evidence" value="ECO:0007669"/>
    <property type="project" value="InterPro"/>
</dbReference>
<reference evidence="2" key="2">
    <citation type="submission" date="2020-09" db="EMBL/GenBank/DDBJ databases">
        <authorList>
            <person name="Sun Q."/>
            <person name="Zhou Y."/>
        </authorList>
    </citation>
    <scope>NUCLEOTIDE SEQUENCE</scope>
    <source>
        <strain evidence="2">CGMCC 4.7679</strain>
    </source>
</reference>
<dbReference type="RefSeq" id="WP_145935390.1">
    <property type="nucleotide sequence ID" value="NZ_BNAV01000004.1"/>
</dbReference>
<dbReference type="PANTHER" id="PTHR43174">
    <property type="entry name" value="UDP-N-ACETYLGLUCOSAMINE 2-EPIMERASE"/>
    <property type="match status" value="1"/>
</dbReference>
<dbReference type="GO" id="GO:0004553">
    <property type="term" value="F:hydrolase activity, hydrolyzing O-glycosyl compounds"/>
    <property type="evidence" value="ECO:0007669"/>
    <property type="project" value="InterPro"/>
</dbReference>
<dbReference type="InterPro" id="IPR029767">
    <property type="entry name" value="WecB-like"/>
</dbReference>
<dbReference type="EMBL" id="BNAV01000004">
    <property type="protein sequence ID" value="GHF60181.1"/>
    <property type="molecule type" value="Genomic_DNA"/>
</dbReference>
<dbReference type="Proteomes" id="UP000658656">
    <property type="component" value="Unassembled WGS sequence"/>
</dbReference>
<name>A0A8H9MC40_9PSEU</name>
<evidence type="ECO:0000259" key="1">
    <source>
        <dbReference type="Pfam" id="PF02350"/>
    </source>
</evidence>
<dbReference type="NCBIfam" id="TIGR03568">
    <property type="entry name" value="NeuC_NnaA"/>
    <property type="match status" value="1"/>
</dbReference>
<proteinExistence type="predicted"/>
<dbReference type="SUPFAM" id="SSF53756">
    <property type="entry name" value="UDP-Glycosyltransferase/glycogen phosphorylase"/>
    <property type="match status" value="1"/>
</dbReference>
<dbReference type="Gene3D" id="3.40.50.2000">
    <property type="entry name" value="Glycogen Phosphorylase B"/>
    <property type="match status" value="2"/>
</dbReference>
<dbReference type="InterPro" id="IPR003331">
    <property type="entry name" value="UDP_GlcNAc_Epimerase_2_dom"/>
</dbReference>
<feature type="domain" description="UDP-N-acetylglucosamine 2-epimerase" evidence="1">
    <location>
        <begin position="23"/>
        <end position="369"/>
    </location>
</feature>
<evidence type="ECO:0000313" key="2">
    <source>
        <dbReference type="EMBL" id="GHF60181.1"/>
    </source>
</evidence>
<sequence length="397" mass="42688">MRRICVFTGGRADYGPLLPVLRAVQKDVALELRLLVTGGHLVGQQGMTTERISLDGFRVDEQVENVLASDTPVGVAKSLALGIAGYAEALNRIDPDLLLVLGDRYEALGVAITAALRLLPIAHISGGELTYGATDDSVRHAITKLAALHFTSTEEFRSRVIQLGEDPERVFNVGAPGLDNIRTMAFLSQHDTSKLVGVTLKTPVITVTYHPATADPQGSGRGLRGLLAALDRFPDVTIIFTGTNIDQHSLSITKDIEEYVRRREASTRLVSSLGQAGYLSLLKISSAVVGNSSSGIYEAPAVGTPTVNIGSRQDGRPRAKSVIDCGEDEAEIAAAIDAALRISRDDLPGLSDTPYGDGYAADRIVHILKTVNLKPLSCKKFFDLPDSYFYMCSNQRN</sequence>
<accession>A0A8H9MC40</accession>
<dbReference type="PANTHER" id="PTHR43174:SF3">
    <property type="entry name" value="UDP-N-ACETYLGLUCOSAMINE 2-EPIMERASE"/>
    <property type="match status" value="1"/>
</dbReference>
<dbReference type="Pfam" id="PF02350">
    <property type="entry name" value="Epimerase_2"/>
    <property type="match status" value="1"/>
</dbReference>
<dbReference type="InterPro" id="IPR020004">
    <property type="entry name" value="UDP-GlcNAc_Epase"/>
</dbReference>
<dbReference type="OrthoDB" id="9803238at2"/>